<evidence type="ECO:0000313" key="1">
    <source>
        <dbReference type="EMBL" id="PAV59558.1"/>
    </source>
</evidence>
<name>A0A2A2JCQ5_9BILA</name>
<organism evidence="1 2">
    <name type="scientific">Diploscapter pachys</name>
    <dbReference type="NCBI Taxonomy" id="2018661"/>
    <lineage>
        <taxon>Eukaryota</taxon>
        <taxon>Metazoa</taxon>
        <taxon>Ecdysozoa</taxon>
        <taxon>Nematoda</taxon>
        <taxon>Chromadorea</taxon>
        <taxon>Rhabditida</taxon>
        <taxon>Rhabditina</taxon>
        <taxon>Rhabditomorpha</taxon>
        <taxon>Rhabditoidea</taxon>
        <taxon>Rhabditidae</taxon>
        <taxon>Diploscapter</taxon>
    </lineage>
</organism>
<evidence type="ECO:0000313" key="2">
    <source>
        <dbReference type="Proteomes" id="UP000218231"/>
    </source>
</evidence>
<proteinExistence type="predicted"/>
<reference evidence="1 2" key="1">
    <citation type="journal article" date="2017" name="Curr. Biol.">
        <title>Genome architecture and evolution of a unichromosomal asexual nematode.</title>
        <authorList>
            <person name="Fradin H."/>
            <person name="Zegar C."/>
            <person name="Gutwein M."/>
            <person name="Lucas J."/>
            <person name="Kovtun M."/>
            <person name="Corcoran D."/>
            <person name="Baugh L.R."/>
            <person name="Kiontke K."/>
            <person name="Gunsalus K."/>
            <person name="Fitch D.H."/>
            <person name="Piano F."/>
        </authorList>
    </citation>
    <scope>NUCLEOTIDE SEQUENCE [LARGE SCALE GENOMIC DNA]</scope>
    <source>
        <strain evidence="1">PF1309</strain>
    </source>
</reference>
<comment type="caution">
    <text evidence="1">The sequence shown here is derived from an EMBL/GenBank/DDBJ whole genome shotgun (WGS) entry which is preliminary data.</text>
</comment>
<protein>
    <submittedName>
        <fullName evidence="1">Uncharacterized protein</fullName>
    </submittedName>
</protein>
<gene>
    <name evidence="1" type="ORF">WR25_22964</name>
</gene>
<accession>A0A2A2JCQ5</accession>
<keyword evidence="2" id="KW-1185">Reference proteome</keyword>
<sequence length="103" mass="11788">MERAAAAREERRELKKKKADNFCSQQTTNRVRVLAAWIDSVQSQCYILSIPFLLTDVLKQRIIPALFAIIQTEDDRPSYGDQRVEAAAVRIQHSASTAEWIQI</sequence>
<dbReference type="Proteomes" id="UP000218231">
    <property type="component" value="Unassembled WGS sequence"/>
</dbReference>
<dbReference type="EMBL" id="LIAE01010515">
    <property type="protein sequence ID" value="PAV59558.1"/>
    <property type="molecule type" value="Genomic_DNA"/>
</dbReference>
<dbReference type="AlphaFoldDB" id="A0A2A2JCQ5"/>